<dbReference type="InterPro" id="IPR043726">
    <property type="entry name" value="LiaI-LiaF-like_TM1"/>
</dbReference>
<evidence type="ECO:0000259" key="2">
    <source>
        <dbReference type="Pfam" id="PF18917"/>
    </source>
</evidence>
<feature type="transmembrane region" description="Helical" evidence="1">
    <location>
        <begin position="6"/>
        <end position="24"/>
    </location>
</feature>
<dbReference type="Pfam" id="PF18917">
    <property type="entry name" value="LiaI-LiaF-like_TM1"/>
    <property type="match status" value="1"/>
</dbReference>
<dbReference type="EMBL" id="SMAD01000008">
    <property type="protein sequence ID" value="TCS86228.1"/>
    <property type="molecule type" value="Genomic_DNA"/>
</dbReference>
<comment type="caution">
    <text evidence="3">The sequence shown here is derived from an EMBL/GenBank/DDBJ whole genome shotgun (WGS) entry which is preliminary data.</text>
</comment>
<evidence type="ECO:0000313" key="4">
    <source>
        <dbReference type="Proteomes" id="UP000295807"/>
    </source>
</evidence>
<feature type="transmembrane region" description="Helical" evidence="1">
    <location>
        <begin position="58"/>
        <end position="79"/>
    </location>
</feature>
<gene>
    <name evidence="3" type="ORF">EDD80_10819</name>
</gene>
<dbReference type="AlphaFoldDB" id="A0A4R3KNU3"/>
<keyword evidence="1" id="KW-0812">Transmembrane</keyword>
<reference evidence="3 4" key="1">
    <citation type="submission" date="2019-03" db="EMBL/GenBank/DDBJ databases">
        <title>Genomic Encyclopedia of Type Strains, Phase IV (KMG-IV): sequencing the most valuable type-strain genomes for metagenomic binning, comparative biology and taxonomic classification.</title>
        <authorList>
            <person name="Goeker M."/>
        </authorList>
    </citation>
    <scope>NUCLEOTIDE SEQUENCE [LARGE SCALE GENOMIC DNA]</scope>
    <source>
        <strain evidence="3 4">DSM 21100</strain>
    </source>
</reference>
<evidence type="ECO:0000256" key="1">
    <source>
        <dbReference type="SAM" id="Phobius"/>
    </source>
</evidence>
<dbReference type="RefSeq" id="WP_132129635.1">
    <property type="nucleotide sequence ID" value="NZ_CP042432.1"/>
</dbReference>
<protein>
    <recommendedName>
        <fullName evidence="2">LiaI-LiaF-like transmembrane region domain-containing protein</fullName>
    </recommendedName>
</protein>
<feature type="transmembrane region" description="Helical" evidence="1">
    <location>
        <begin position="36"/>
        <end position="52"/>
    </location>
</feature>
<feature type="domain" description="LiaI-LiaF-like transmembrane region" evidence="2">
    <location>
        <begin position="6"/>
        <end position="52"/>
    </location>
</feature>
<dbReference type="OrthoDB" id="941984at2"/>
<keyword evidence="1" id="KW-0472">Membrane</keyword>
<dbReference type="Proteomes" id="UP000295807">
    <property type="component" value="Unassembled WGS sequence"/>
</dbReference>
<keyword evidence="4" id="KW-1185">Reference proteome</keyword>
<keyword evidence="1" id="KW-1133">Transmembrane helix</keyword>
<organism evidence="3 4">
    <name type="scientific">Anseongella ginsenosidimutans</name>
    <dbReference type="NCBI Taxonomy" id="496056"/>
    <lineage>
        <taxon>Bacteria</taxon>
        <taxon>Pseudomonadati</taxon>
        <taxon>Bacteroidota</taxon>
        <taxon>Sphingobacteriia</taxon>
        <taxon>Sphingobacteriales</taxon>
        <taxon>Sphingobacteriaceae</taxon>
        <taxon>Anseongella</taxon>
    </lineage>
</organism>
<accession>A0A4R3KNU3</accession>
<evidence type="ECO:0000313" key="3">
    <source>
        <dbReference type="EMBL" id="TCS86228.1"/>
    </source>
</evidence>
<name>A0A4R3KNU3_9SPHI</name>
<proteinExistence type="predicted"/>
<sequence>MKARDIFWGVFFILFGALLILENFEVIDIWWRTRDIWRLWPLILILIGMNLISRRTEVIYNVAIILLVLAFGYVVVYGYQLQHF</sequence>